<gene>
    <name evidence="8" type="ORF">SeLEV6574_g05490</name>
</gene>
<comment type="similarity">
    <text evidence="6">Belongs to the cytochrome b5 family. MAPR subfamily.</text>
</comment>
<name>A0A507CU70_9FUNG</name>
<dbReference type="PANTHER" id="PTHR10281:SF72">
    <property type="entry name" value="NEUDESIN"/>
    <property type="match status" value="1"/>
</dbReference>
<keyword evidence="3" id="KW-0479">Metal-binding</keyword>
<dbReference type="PANTHER" id="PTHR10281">
    <property type="entry name" value="MEMBRANE-ASSOCIATED PROGESTERONE RECEPTOR COMPONENT-RELATED"/>
    <property type="match status" value="1"/>
</dbReference>
<evidence type="ECO:0000256" key="5">
    <source>
        <dbReference type="ARBA" id="ARBA00023004"/>
    </source>
</evidence>
<sequence length="458" mass="51029">MTVHSTLRHILESIQQNPLNWALLAGITYIAFTWTGSGPMRLPPPEHPPVIELRNYTPMELLAYDGRNSKKIYMGVNGRVYDVTRGANFYGPGGPYGNFAGRDASRGLAKGSFDEAMLSDPHGTIDTLADLGKDEWDELRQWSGHFQSKYDHVGFLELKALAGPACQVIIDDALETGRLEGLSTIIVGTHGGSNFWGRLLHLIHGTSGRTKEPLIVRAKEIMDFPPWNHTKITLTLAISDLSDILDQEMGQQVIGRYDLLKERVLDLVPDAKDDVVAIESEHGLLNASALVRFIKINMLLPESNRWEVVPLSKLRATYIRLSEAALFDILHHNTSFVTLMADLAQSTDPRLMKDNLVRSEKGWIVNRLFRFPKSVRRRLALLNDDDEFDADQRINILHNSILTNGFVVTISVIAKGLRKPPPNSGLVLADLSALDDLESRDVEWVLGVDLGEKCLVGC</sequence>
<dbReference type="Pfam" id="PF00173">
    <property type="entry name" value="Cyt-b5"/>
    <property type="match status" value="1"/>
</dbReference>
<dbReference type="GO" id="GO:0016020">
    <property type="term" value="C:membrane"/>
    <property type="evidence" value="ECO:0007669"/>
    <property type="project" value="TreeGrafter"/>
</dbReference>
<comment type="caution">
    <text evidence="8">The sequence shown here is derived from an EMBL/GenBank/DDBJ whole genome shotgun (WGS) entry which is preliminary data.</text>
</comment>
<dbReference type="InterPro" id="IPR001199">
    <property type="entry name" value="Cyt_B5-like_heme/steroid-bd"/>
</dbReference>
<evidence type="ECO:0000256" key="4">
    <source>
        <dbReference type="ARBA" id="ARBA00022824"/>
    </source>
</evidence>
<evidence type="ECO:0000256" key="6">
    <source>
        <dbReference type="ARBA" id="ARBA00038357"/>
    </source>
</evidence>
<proteinExistence type="inferred from homology"/>
<evidence type="ECO:0000259" key="7">
    <source>
        <dbReference type="SMART" id="SM01117"/>
    </source>
</evidence>
<dbReference type="Gene3D" id="3.10.120.10">
    <property type="entry name" value="Cytochrome b5-like heme/steroid binding domain"/>
    <property type="match status" value="1"/>
</dbReference>
<dbReference type="GO" id="GO:0020037">
    <property type="term" value="F:heme binding"/>
    <property type="evidence" value="ECO:0007669"/>
    <property type="project" value="UniProtKB-ARBA"/>
</dbReference>
<protein>
    <recommendedName>
        <fullName evidence="7">Cytochrome b5 heme-binding domain-containing protein</fullName>
    </recommendedName>
</protein>
<dbReference type="AlphaFoldDB" id="A0A507CU70"/>
<dbReference type="Proteomes" id="UP000320475">
    <property type="component" value="Unassembled WGS sequence"/>
</dbReference>
<evidence type="ECO:0000256" key="3">
    <source>
        <dbReference type="ARBA" id="ARBA00022723"/>
    </source>
</evidence>
<dbReference type="OrthoDB" id="547796at2759"/>
<dbReference type="FunFam" id="3.10.120.10:FF:000003">
    <property type="entry name" value="membrane-associated progesterone receptor component 1"/>
    <property type="match status" value="1"/>
</dbReference>
<keyword evidence="2" id="KW-0349">Heme</keyword>
<dbReference type="InterPro" id="IPR050577">
    <property type="entry name" value="MAPR/NEUFC/NENF-like"/>
</dbReference>
<dbReference type="VEuPathDB" id="FungiDB:SeMB42_g05556"/>
<dbReference type="InterPro" id="IPR036400">
    <property type="entry name" value="Cyt_B5-like_heme/steroid_sf"/>
</dbReference>
<dbReference type="SMART" id="SM01117">
    <property type="entry name" value="Cyt-b5"/>
    <property type="match status" value="1"/>
</dbReference>
<keyword evidence="4" id="KW-0256">Endoplasmic reticulum</keyword>
<dbReference type="EMBL" id="QEAM01000260">
    <property type="protein sequence ID" value="TPX42648.1"/>
    <property type="molecule type" value="Genomic_DNA"/>
</dbReference>
<dbReference type="GO" id="GO:0005783">
    <property type="term" value="C:endoplasmic reticulum"/>
    <property type="evidence" value="ECO:0007669"/>
    <property type="project" value="UniProtKB-SubCell"/>
</dbReference>
<dbReference type="SUPFAM" id="SSF55856">
    <property type="entry name" value="Cytochrome b5-like heme/steroid binding domain"/>
    <property type="match status" value="1"/>
</dbReference>
<evidence type="ECO:0000256" key="1">
    <source>
        <dbReference type="ARBA" id="ARBA00004240"/>
    </source>
</evidence>
<organism evidence="8 9">
    <name type="scientific">Synchytrium endobioticum</name>
    <dbReference type="NCBI Taxonomy" id="286115"/>
    <lineage>
        <taxon>Eukaryota</taxon>
        <taxon>Fungi</taxon>
        <taxon>Fungi incertae sedis</taxon>
        <taxon>Chytridiomycota</taxon>
        <taxon>Chytridiomycota incertae sedis</taxon>
        <taxon>Chytridiomycetes</taxon>
        <taxon>Synchytriales</taxon>
        <taxon>Synchytriaceae</taxon>
        <taxon>Synchytrium</taxon>
    </lineage>
</organism>
<reference evidence="8 9" key="1">
    <citation type="journal article" date="2019" name="Sci. Rep.">
        <title>Comparative genomics of chytrid fungi reveal insights into the obligate biotrophic and pathogenic lifestyle of Synchytrium endobioticum.</title>
        <authorList>
            <person name="van de Vossenberg B.T.L.H."/>
            <person name="Warris S."/>
            <person name="Nguyen H.D.T."/>
            <person name="van Gent-Pelzer M.P.E."/>
            <person name="Joly D.L."/>
            <person name="van de Geest H.C."/>
            <person name="Bonants P.J.M."/>
            <person name="Smith D.S."/>
            <person name="Levesque C.A."/>
            <person name="van der Lee T.A.J."/>
        </authorList>
    </citation>
    <scope>NUCLEOTIDE SEQUENCE [LARGE SCALE GENOMIC DNA]</scope>
    <source>
        <strain evidence="8 9">LEV6574</strain>
    </source>
</reference>
<evidence type="ECO:0000313" key="9">
    <source>
        <dbReference type="Proteomes" id="UP000320475"/>
    </source>
</evidence>
<comment type="subcellular location">
    <subcellularLocation>
        <location evidence="1">Endoplasmic reticulum</location>
    </subcellularLocation>
</comment>
<accession>A0A507CU70</accession>
<feature type="domain" description="Cytochrome b5 heme-binding" evidence="7">
    <location>
        <begin position="56"/>
        <end position="157"/>
    </location>
</feature>
<feature type="non-terminal residue" evidence="8">
    <location>
        <position position="458"/>
    </location>
</feature>
<evidence type="ECO:0000313" key="8">
    <source>
        <dbReference type="EMBL" id="TPX42648.1"/>
    </source>
</evidence>
<evidence type="ECO:0000256" key="2">
    <source>
        <dbReference type="ARBA" id="ARBA00022617"/>
    </source>
</evidence>
<dbReference type="GO" id="GO:0046872">
    <property type="term" value="F:metal ion binding"/>
    <property type="evidence" value="ECO:0007669"/>
    <property type="project" value="UniProtKB-KW"/>
</dbReference>
<dbReference type="VEuPathDB" id="FungiDB:SeMB42_g05557"/>
<keyword evidence="5" id="KW-0408">Iron</keyword>